<dbReference type="InterPro" id="IPR004158">
    <property type="entry name" value="DUF247_pln"/>
</dbReference>
<keyword evidence="2" id="KW-1185">Reference proteome</keyword>
<dbReference type="EMBL" id="JADFTS010000001">
    <property type="protein sequence ID" value="KAF9624279.1"/>
    <property type="molecule type" value="Genomic_DNA"/>
</dbReference>
<name>A0A835MEN9_9MAGN</name>
<reference evidence="1 2" key="1">
    <citation type="submission" date="2020-10" db="EMBL/GenBank/DDBJ databases">
        <title>The Coptis chinensis genome and diversification of protoberbering-type alkaloids.</title>
        <authorList>
            <person name="Wang B."/>
            <person name="Shu S."/>
            <person name="Song C."/>
            <person name="Liu Y."/>
        </authorList>
    </citation>
    <scope>NUCLEOTIDE SEQUENCE [LARGE SCALE GENOMIC DNA]</scope>
    <source>
        <strain evidence="1">HL-2020</strain>
        <tissue evidence="1">Leaf</tissue>
    </source>
</reference>
<evidence type="ECO:0000313" key="2">
    <source>
        <dbReference type="Proteomes" id="UP000631114"/>
    </source>
</evidence>
<dbReference type="Proteomes" id="UP000631114">
    <property type="component" value="Unassembled WGS sequence"/>
</dbReference>
<proteinExistence type="predicted"/>
<dbReference type="OrthoDB" id="672127at2759"/>
<dbReference type="AlphaFoldDB" id="A0A835MEN9"/>
<comment type="caution">
    <text evidence="1">The sequence shown here is derived from an EMBL/GenBank/DDBJ whole genome shotgun (WGS) entry which is preliminary data.</text>
</comment>
<evidence type="ECO:0000313" key="1">
    <source>
        <dbReference type="EMBL" id="KAF9624279.1"/>
    </source>
</evidence>
<accession>A0A835MEN9</accession>
<organism evidence="1 2">
    <name type="scientific">Coptis chinensis</name>
    <dbReference type="NCBI Taxonomy" id="261450"/>
    <lineage>
        <taxon>Eukaryota</taxon>
        <taxon>Viridiplantae</taxon>
        <taxon>Streptophyta</taxon>
        <taxon>Embryophyta</taxon>
        <taxon>Tracheophyta</taxon>
        <taxon>Spermatophyta</taxon>
        <taxon>Magnoliopsida</taxon>
        <taxon>Ranunculales</taxon>
        <taxon>Ranunculaceae</taxon>
        <taxon>Coptidoideae</taxon>
        <taxon>Coptis</taxon>
    </lineage>
</organism>
<dbReference type="PANTHER" id="PTHR31170">
    <property type="entry name" value="BNAC04G53230D PROTEIN"/>
    <property type="match status" value="1"/>
</dbReference>
<dbReference type="Pfam" id="PF03140">
    <property type="entry name" value="DUF247"/>
    <property type="match status" value="1"/>
</dbReference>
<sequence length="101" mass="11629">MTLRQFGIKFKKGEDDNLCSMKFSNGVLEIPPLTIQDLTEPFFRNLIAFEQYHKDCTNQFTTYASLMDSLISNTDDVAMLDHHGIIDSWLGNYEDVSLLFN</sequence>
<gene>
    <name evidence="1" type="ORF">IFM89_009187</name>
</gene>
<protein>
    <submittedName>
        <fullName evidence="1">Uncharacterized protein</fullName>
    </submittedName>
</protein>
<dbReference type="PANTHER" id="PTHR31170:SF25">
    <property type="entry name" value="BNAA09G04570D PROTEIN"/>
    <property type="match status" value="1"/>
</dbReference>